<comment type="caution">
    <text evidence="2">The sequence shown here is derived from an EMBL/GenBank/DDBJ whole genome shotgun (WGS) entry which is preliminary data.</text>
</comment>
<organism evidence="2 3">
    <name type="scientific">Actinomycetospora aeridis</name>
    <dbReference type="NCBI Taxonomy" id="3129231"/>
    <lineage>
        <taxon>Bacteria</taxon>
        <taxon>Bacillati</taxon>
        <taxon>Actinomycetota</taxon>
        <taxon>Actinomycetes</taxon>
        <taxon>Pseudonocardiales</taxon>
        <taxon>Pseudonocardiaceae</taxon>
        <taxon>Actinomycetospora</taxon>
    </lineage>
</organism>
<protein>
    <submittedName>
        <fullName evidence="2">Class I SAM-dependent methyltransferase</fullName>
        <ecNumber evidence="2">2.1.-.-</ecNumber>
    </submittedName>
</protein>
<evidence type="ECO:0000313" key="3">
    <source>
        <dbReference type="Proteomes" id="UP001370100"/>
    </source>
</evidence>
<dbReference type="Pfam" id="PF13489">
    <property type="entry name" value="Methyltransf_23"/>
    <property type="match status" value="1"/>
</dbReference>
<dbReference type="EC" id="2.1.-.-" evidence="2"/>
<keyword evidence="3" id="KW-1185">Reference proteome</keyword>
<evidence type="ECO:0000313" key="2">
    <source>
        <dbReference type="EMBL" id="MEJ2886625.1"/>
    </source>
</evidence>
<keyword evidence="1 2" id="KW-0808">Transferase</keyword>
<dbReference type="PANTHER" id="PTHR43861">
    <property type="entry name" value="TRANS-ACONITATE 2-METHYLTRANSFERASE-RELATED"/>
    <property type="match status" value="1"/>
</dbReference>
<dbReference type="Gene3D" id="3.40.50.150">
    <property type="entry name" value="Vaccinia Virus protein VP39"/>
    <property type="match status" value="1"/>
</dbReference>
<dbReference type="SUPFAM" id="SSF53335">
    <property type="entry name" value="S-adenosyl-L-methionine-dependent methyltransferases"/>
    <property type="match status" value="1"/>
</dbReference>
<name>A0ABU8N2L2_9PSEU</name>
<dbReference type="EMBL" id="JBBEGL010000002">
    <property type="protein sequence ID" value="MEJ2886625.1"/>
    <property type="molecule type" value="Genomic_DNA"/>
</dbReference>
<dbReference type="PANTHER" id="PTHR43861:SF3">
    <property type="entry name" value="PUTATIVE (AFU_ORTHOLOGUE AFUA_2G14390)-RELATED"/>
    <property type="match status" value="1"/>
</dbReference>
<dbReference type="InterPro" id="IPR029063">
    <property type="entry name" value="SAM-dependent_MTases_sf"/>
</dbReference>
<evidence type="ECO:0000256" key="1">
    <source>
        <dbReference type="ARBA" id="ARBA00022679"/>
    </source>
</evidence>
<sequence length="204" mass="22669">MASGTGSTEDRSYTERLTRLGGARWKQVLDVQAPYRWNLRRHLGGRTVLDVGCGIGRNLQHLDPSSVGVDHNAESVGLCREAGLRAITTDELESSEEMIPGRFDALLAAHLLEHLPEGAAADVLRPYLRFLAPGARLVFICPQQRGFRSDATHTVYFDDDLLARTMREIGGEVVDQSSFPFPRAAGPWFTYNEFVTVGRLADRR</sequence>
<accession>A0ABU8N2L2</accession>
<dbReference type="Proteomes" id="UP001370100">
    <property type="component" value="Unassembled WGS sequence"/>
</dbReference>
<proteinExistence type="predicted"/>
<dbReference type="GO" id="GO:0032259">
    <property type="term" value="P:methylation"/>
    <property type="evidence" value="ECO:0007669"/>
    <property type="project" value="UniProtKB-KW"/>
</dbReference>
<dbReference type="GO" id="GO:0008168">
    <property type="term" value="F:methyltransferase activity"/>
    <property type="evidence" value="ECO:0007669"/>
    <property type="project" value="UniProtKB-KW"/>
</dbReference>
<dbReference type="CDD" id="cd02440">
    <property type="entry name" value="AdoMet_MTases"/>
    <property type="match status" value="1"/>
</dbReference>
<gene>
    <name evidence="2" type="ORF">WCD41_09210</name>
</gene>
<keyword evidence="2" id="KW-0489">Methyltransferase</keyword>
<dbReference type="RefSeq" id="WP_337713099.1">
    <property type="nucleotide sequence ID" value="NZ_JBBEGL010000002.1"/>
</dbReference>
<reference evidence="2 3" key="1">
    <citation type="submission" date="2024-03" db="EMBL/GenBank/DDBJ databases">
        <title>Actinomycetospora sp. OC33-EN06, a novel actinomycete isolated from wild orchid (Aerides multiflora).</title>
        <authorList>
            <person name="Suriyachadkun C."/>
        </authorList>
    </citation>
    <scope>NUCLEOTIDE SEQUENCE [LARGE SCALE GENOMIC DNA]</scope>
    <source>
        <strain evidence="2 3">OC33-EN06</strain>
    </source>
</reference>